<sequence>MFWQKLDTNQKPVMQQNNINKVLQLDNQNKSKLNDQQFNCAQQKCSQPQLYNLSVKACVSNEIQSSENASTDGSSCSQNMNSADSQQSGIQSYEWIESSQTTAPVEISGQSTLQKTQSNEETFFPRVFSNNMMDVQEPTEFLKRHAITAAMRAKMIDWMIEVLKAYNFSETTFSLSVAIMDAYFANVQRSLQVDELHAIGIVSMFIASKYEEIVPFSLQKLYEKIGHEKISMQVLKQTEAEILNTLNFNISFPTLDILSNLMIKYLDSQDFFSSYTQQSKEFFNCLNAYMFKLTTLDYEQLMSKYNYKTLAVCSVFVSIQVMQQFFPYFDQFKYVLPFLDLLGMTYDQIIQPAQRILTLAKTYDKHFSSLKNLKKYNLEEINRKTSRCFKI</sequence>
<dbReference type="eggNOG" id="KOG0653">
    <property type="taxonomic scope" value="Eukaryota"/>
</dbReference>
<dbReference type="OrthoDB" id="313090at2759"/>
<dbReference type="FunFam" id="1.10.472.10:FF:000089">
    <property type="entry name" value="Cyclin, N-terminal domain containing protein"/>
    <property type="match status" value="1"/>
</dbReference>
<evidence type="ECO:0000259" key="2">
    <source>
        <dbReference type="SMART" id="SM00385"/>
    </source>
</evidence>
<dbReference type="InterPro" id="IPR046965">
    <property type="entry name" value="Cyclin_A/B-like"/>
</dbReference>
<dbReference type="AlphaFoldDB" id="Q22CK1"/>
<dbReference type="InterPro" id="IPR006671">
    <property type="entry name" value="Cyclin_N"/>
</dbReference>
<dbReference type="Pfam" id="PF00134">
    <property type="entry name" value="Cyclin_N"/>
    <property type="match status" value="1"/>
</dbReference>
<dbReference type="SUPFAM" id="SSF47954">
    <property type="entry name" value="Cyclin-like"/>
    <property type="match status" value="1"/>
</dbReference>
<protein>
    <submittedName>
        <fullName evidence="3">Amine-terminal domain cyclin</fullName>
    </submittedName>
</protein>
<keyword evidence="4" id="KW-1185">Reference proteome</keyword>
<evidence type="ECO:0000313" key="4">
    <source>
        <dbReference type="Proteomes" id="UP000009168"/>
    </source>
</evidence>
<dbReference type="InterPro" id="IPR036915">
    <property type="entry name" value="Cyclin-like_sf"/>
</dbReference>
<dbReference type="SMART" id="SM00385">
    <property type="entry name" value="CYCLIN"/>
    <property type="match status" value="1"/>
</dbReference>
<dbReference type="EMBL" id="GG662496">
    <property type="protein sequence ID" value="EAR82991.2"/>
    <property type="molecule type" value="Genomic_DNA"/>
</dbReference>
<dbReference type="RefSeq" id="XP_001030654.2">
    <property type="nucleotide sequence ID" value="XM_001030654.2"/>
</dbReference>
<comment type="similarity">
    <text evidence="1">Belongs to the cyclin family.</text>
</comment>
<dbReference type="InParanoid" id="Q22CK1"/>
<dbReference type="GO" id="GO:0016538">
    <property type="term" value="F:cyclin-dependent protein serine/threonine kinase regulator activity"/>
    <property type="evidence" value="ECO:0007669"/>
    <property type="project" value="InterPro"/>
</dbReference>
<reference evidence="4" key="1">
    <citation type="journal article" date="2006" name="PLoS Biol.">
        <title>Macronuclear genome sequence of the ciliate Tetrahymena thermophila, a model eukaryote.</title>
        <authorList>
            <person name="Eisen J.A."/>
            <person name="Coyne R.S."/>
            <person name="Wu M."/>
            <person name="Wu D."/>
            <person name="Thiagarajan M."/>
            <person name="Wortman J.R."/>
            <person name="Badger J.H."/>
            <person name="Ren Q."/>
            <person name="Amedeo P."/>
            <person name="Jones K.M."/>
            <person name="Tallon L.J."/>
            <person name="Delcher A.L."/>
            <person name="Salzberg S.L."/>
            <person name="Silva J.C."/>
            <person name="Haas B.J."/>
            <person name="Majoros W.H."/>
            <person name="Farzad M."/>
            <person name="Carlton J.M."/>
            <person name="Smith R.K. Jr."/>
            <person name="Garg J."/>
            <person name="Pearlman R.E."/>
            <person name="Karrer K.M."/>
            <person name="Sun L."/>
            <person name="Manning G."/>
            <person name="Elde N.C."/>
            <person name="Turkewitz A.P."/>
            <person name="Asai D.J."/>
            <person name="Wilkes D.E."/>
            <person name="Wang Y."/>
            <person name="Cai H."/>
            <person name="Collins K."/>
            <person name="Stewart B.A."/>
            <person name="Lee S.R."/>
            <person name="Wilamowska K."/>
            <person name="Weinberg Z."/>
            <person name="Ruzzo W.L."/>
            <person name="Wloga D."/>
            <person name="Gaertig J."/>
            <person name="Frankel J."/>
            <person name="Tsao C.-C."/>
            <person name="Gorovsky M.A."/>
            <person name="Keeling P.J."/>
            <person name="Waller R.F."/>
            <person name="Patron N.J."/>
            <person name="Cherry J.M."/>
            <person name="Stover N.A."/>
            <person name="Krieger C.J."/>
            <person name="del Toro C."/>
            <person name="Ryder H.F."/>
            <person name="Williamson S.C."/>
            <person name="Barbeau R.A."/>
            <person name="Hamilton E.P."/>
            <person name="Orias E."/>
        </authorList>
    </citation>
    <scope>NUCLEOTIDE SEQUENCE [LARGE SCALE GENOMIC DNA]</scope>
    <source>
        <strain evidence="4">SB210</strain>
    </source>
</reference>
<evidence type="ECO:0000256" key="1">
    <source>
        <dbReference type="RuleBase" id="RU000383"/>
    </source>
</evidence>
<dbReference type="PANTHER" id="PTHR10177">
    <property type="entry name" value="CYCLINS"/>
    <property type="match status" value="1"/>
</dbReference>
<accession>Q22CK1</accession>
<name>Q22CK1_TETTS</name>
<dbReference type="Proteomes" id="UP000009168">
    <property type="component" value="Unassembled WGS sequence"/>
</dbReference>
<gene>
    <name evidence="3" type="ORF">TTHERM_01043080</name>
</gene>
<dbReference type="GeneID" id="7844699"/>
<dbReference type="InterPro" id="IPR039361">
    <property type="entry name" value="Cyclin"/>
</dbReference>
<dbReference type="SMR" id="Q22CK1"/>
<dbReference type="InterPro" id="IPR013763">
    <property type="entry name" value="Cyclin-like_dom"/>
</dbReference>
<evidence type="ECO:0000313" key="3">
    <source>
        <dbReference type="EMBL" id="EAR82991.2"/>
    </source>
</evidence>
<keyword evidence="1" id="KW-0195">Cyclin</keyword>
<organism evidence="3 4">
    <name type="scientific">Tetrahymena thermophila (strain SB210)</name>
    <dbReference type="NCBI Taxonomy" id="312017"/>
    <lineage>
        <taxon>Eukaryota</taxon>
        <taxon>Sar</taxon>
        <taxon>Alveolata</taxon>
        <taxon>Ciliophora</taxon>
        <taxon>Intramacronucleata</taxon>
        <taxon>Oligohymenophorea</taxon>
        <taxon>Hymenostomatida</taxon>
        <taxon>Tetrahymenina</taxon>
        <taxon>Tetrahymenidae</taxon>
        <taxon>Tetrahymena</taxon>
    </lineage>
</organism>
<dbReference type="STRING" id="312017.Q22CK1"/>
<dbReference type="Gene3D" id="1.10.472.10">
    <property type="entry name" value="Cyclin-like"/>
    <property type="match status" value="2"/>
</dbReference>
<dbReference type="GO" id="GO:0044772">
    <property type="term" value="P:mitotic cell cycle phase transition"/>
    <property type="evidence" value="ECO:0007669"/>
    <property type="project" value="InterPro"/>
</dbReference>
<proteinExistence type="inferred from homology"/>
<dbReference type="HOGENOM" id="CLU_607644_0_0_1"/>
<dbReference type="PIRSF" id="PIRSF001771">
    <property type="entry name" value="Cyclin_A_B_D_E"/>
    <property type="match status" value="1"/>
</dbReference>
<feature type="domain" description="Cyclin-like" evidence="2">
    <location>
        <begin position="157"/>
        <end position="244"/>
    </location>
</feature>
<dbReference type="KEGG" id="tet:TTHERM_01043080"/>